<accession>A0A1Y2BPS7</accession>
<gene>
    <name evidence="2" type="ORF">BCR33DRAFT_721962</name>
</gene>
<reference evidence="2 3" key="1">
    <citation type="submission" date="2016-07" db="EMBL/GenBank/DDBJ databases">
        <title>Pervasive Adenine N6-methylation of Active Genes in Fungi.</title>
        <authorList>
            <consortium name="DOE Joint Genome Institute"/>
            <person name="Mondo S.J."/>
            <person name="Dannebaum R.O."/>
            <person name="Kuo R.C."/>
            <person name="Labutti K."/>
            <person name="Haridas S."/>
            <person name="Kuo A."/>
            <person name="Salamov A."/>
            <person name="Ahrendt S.R."/>
            <person name="Lipzen A."/>
            <person name="Sullivan W."/>
            <person name="Andreopoulos W.B."/>
            <person name="Clum A."/>
            <person name="Lindquist E."/>
            <person name="Daum C."/>
            <person name="Ramamoorthy G.K."/>
            <person name="Gryganskyi A."/>
            <person name="Culley D."/>
            <person name="Magnuson J.K."/>
            <person name="James T.Y."/>
            <person name="O'Malley M.A."/>
            <person name="Stajich J.E."/>
            <person name="Spatafora J.W."/>
            <person name="Visel A."/>
            <person name="Grigoriev I.V."/>
        </authorList>
    </citation>
    <scope>NUCLEOTIDE SEQUENCE [LARGE SCALE GENOMIC DNA]</scope>
    <source>
        <strain evidence="2 3">JEL800</strain>
    </source>
</reference>
<evidence type="ECO:0000313" key="2">
    <source>
        <dbReference type="EMBL" id="ORY36753.1"/>
    </source>
</evidence>
<organism evidence="2 3">
    <name type="scientific">Rhizoclosmatium globosum</name>
    <dbReference type="NCBI Taxonomy" id="329046"/>
    <lineage>
        <taxon>Eukaryota</taxon>
        <taxon>Fungi</taxon>
        <taxon>Fungi incertae sedis</taxon>
        <taxon>Chytridiomycota</taxon>
        <taxon>Chytridiomycota incertae sedis</taxon>
        <taxon>Chytridiomycetes</taxon>
        <taxon>Chytridiales</taxon>
        <taxon>Chytriomycetaceae</taxon>
        <taxon>Rhizoclosmatium</taxon>
    </lineage>
</organism>
<keyword evidence="3" id="KW-1185">Reference proteome</keyword>
<dbReference type="EMBL" id="MCGO01000054">
    <property type="protein sequence ID" value="ORY36753.1"/>
    <property type="molecule type" value="Genomic_DNA"/>
</dbReference>
<name>A0A1Y2BPS7_9FUNG</name>
<dbReference type="STRING" id="329046.A0A1Y2BPS7"/>
<feature type="coiled-coil region" evidence="1">
    <location>
        <begin position="194"/>
        <end position="260"/>
    </location>
</feature>
<dbReference type="OrthoDB" id="2121319at2759"/>
<feature type="coiled-coil region" evidence="1">
    <location>
        <begin position="105"/>
        <end position="143"/>
    </location>
</feature>
<dbReference type="Proteomes" id="UP000193642">
    <property type="component" value="Unassembled WGS sequence"/>
</dbReference>
<comment type="caution">
    <text evidence="2">The sequence shown here is derived from an EMBL/GenBank/DDBJ whole genome shotgun (WGS) entry which is preliminary data.</text>
</comment>
<keyword evidence="1" id="KW-0175">Coiled coil</keyword>
<dbReference type="AlphaFoldDB" id="A0A1Y2BPS7"/>
<sequence length="431" mass="47431">MDFLLASLSAKAASLRPFVSNDDGLAGIAAIESIANHLRSVSASEKAARDKAAEDLKALATNHSEALEFAAKLQWQLDIMNGHLNLAIQAVAALEQDKIVLTRQLNSVAKDARNLTRERDLLKRKLEEEIGNHESLKLDWKAKEVSLMDTITLQQKATKEADRPVSPDTLSDEPLSLDIDTKSRFSAIYEDTALRSLESQLTEKEARILKLEHRIQEIEQSSQSSLENAYTQIESLQLQVADLQQENAELVEESEGYNLLLHDRTTSGAFLAETPLMQRLNDPPSDSKVGAVRVSRDELDEDGMSEAIETPLERKLKVEVKALTLYIEKILSKVMVNPALEDALVKKLPNPYLVRDLDLDIEEGSAASLKRRSTLSSASDTIRKRVSLLARIPAAAVEMVRSVSYGSGASTVSVSANGKRDSVRVQSPLGV</sequence>
<protein>
    <submittedName>
        <fullName evidence="2">Uncharacterized protein</fullName>
    </submittedName>
</protein>
<evidence type="ECO:0000256" key="1">
    <source>
        <dbReference type="SAM" id="Coils"/>
    </source>
</evidence>
<proteinExistence type="predicted"/>
<evidence type="ECO:0000313" key="3">
    <source>
        <dbReference type="Proteomes" id="UP000193642"/>
    </source>
</evidence>